<feature type="non-terminal residue" evidence="2">
    <location>
        <position position="1"/>
    </location>
</feature>
<feature type="transmembrane region" description="Helical" evidence="1">
    <location>
        <begin position="62"/>
        <end position="81"/>
    </location>
</feature>
<gene>
    <name evidence="2" type="ORF">MNBD_CHLOROFLEXI01-3706</name>
</gene>
<evidence type="ECO:0000313" key="2">
    <source>
        <dbReference type="EMBL" id="VAW37616.1"/>
    </source>
</evidence>
<name>A0A3B0VZA1_9ZZZZ</name>
<organism evidence="2">
    <name type="scientific">hydrothermal vent metagenome</name>
    <dbReference type="NCBI Taxonomy" id="652676"/>
    <lineage>
        <taxon>unclassified sequences</taxon>
        <taxon>metagenomes</taxon>
        <taxon>ecological metagenomes</taxon>
    </lineage>
</organism>
<feature type="transmembrane region" description="Helical" evidence="1">
    <location>
        <begin position="254"/>
        <end position="271"/>
    </location>
</feature>
<proteinExistence type="predicted"/>
<keyword evidence="1" id="KW-0812">Transmembrane</keyword>
<feature type="transmembrane region" description="Helical" evidence="1">
    <location>
        <begin position="306"/>
        <end position="323"/>
    </location>
</feature>
<accession>A0A3B0VZA1</accession>
<sequence length="751" mass="82868">AVSAAGLLALLWLWRKQRRPMTMPATFILLTVVVSSFMLTPLSSLLWQYFPLLDFTQFPWRFLSVQAFGGALATGALAMALPRPKYWLLPLIGLLLFSSLGRLKPDYLPLTDAEITAESLAQYEWFTGNIGTTISFEYLPPTVQPRPYTSGWLNSGNRWWVQPLSGELLSAELTNQRSSRQEWLLETAASAGSGQAVPSTLIFPTLYWPGWAAWIDGEQVEIRPSAGSGLIQLEVPAGRHEVVLRLMRTPVRLVAEWVSLTAVLLTIWLLVNRKERGERKENAGKNFASSAGYQPPFAVKKMQRRWLVLAGIALLAIGLRLWPSPTPPNNLRTWDFVQMGFLHPDVTGIPASSGAVLRGVTLSQTVIQPGESVQVMLQWDVPPAEDVTLALFSPAINWATDPNLPPPAALVQQTLPGDTAQMKFELHLAANAPTGLFVPRLTLANGRFLTPAGNSRDPLFLQPIRIVKVNNILVEVEQLTVRTVAVQQSAPDRLDVQLAWLTPQPLSQNYNVALRLTDAQGRFLRLVDVPPGYGFLPSSGWPTGQWVDDWLTIPLPPVAEGHALPFALVAQLYDVTEPNTAVLTRRLGELVAGENGLQFRPTEPKYELPEGIVLETAVFGDQIELQGYQLEQTKETLDLTLVWQAMQNGQTDYTRFVHLIAADAGGVPLAQVDSPPRYGSYPTSQWAAEEVVEDGVQLDLKGVPPGRYQLAVGFYQQTASQEFVQLPVFNKVGELLADGRFVLPITITIAP</sequence>
<evidence type="ECO:0000256" key="1">
    <source>
        <dbReference type="SAM" id="Phobius"/>
    </source>
</evidence>
<dbReference type="EMBL" id="UOEU01000671">
    <property type="protein sequence ID" value="VAW37616.1"/>
    <property type="molecule type" value="Genomic_DNA"/>
</dbReference>
<reference evidence="2" key="1">
    <citation type="submission" date="2018-06" db="EMBL/GenBank/DDBJ databases">
        <authorList>
            <person name="Zhirakovskaya E."/>
        </authorList>
    </citation>
    <scope>NUCLEOTIDE SEQUENCE</scope>
</reference>
<feature type="transmembrane region" description="Helical" evidence="1">
    <location>
        <begin position="25"/>
        <end position="50"/>
    </location>
</feature>
<protein>
    <submittedName>
        <fullName evidence="2">Uncharacterized protein</fullName>
    </submittedName>
</protein>
<feature type="transmembrane region" description="Helical" evidence="1">
    <location>
        <begin position="86"/>
        <end position="103"/>
    </location>
</feature>
<keyword evidence="1" id="KW-0472">Membrane</keyword>
<keyword evidence="1" id="KW-1133">Transmembrane helix</keyword>
<dbReference type="AlphaFoldDB" id="A0A3B0VZA1"/>